<keyword evidence="1" id="KW-0472">Membrane</keyword>
<protein>
    <submittedName>
        <fullName evidence="2">Uncharacterized protein</fullName>
    </submittedName>
</protein>
<dbReference type="AlphaFoldDB" id="A0A922HRM0"/>
<sequence>MDTIQFNSFIHPFYSYSRLLAANVVVVVVVVVIVVKILCHIPNSYCRNQIKKINYDFPRVIPNDDDDRKLMNLNS</sequence>
<gene>
    <name evidence="2" type="ORF">DERF_010766</name>
</gene>
<accession>A0A922HRM0</accession>
<reference evidence="2" key="1">
    <citation type="submission" date="2013-05" db="EMBL/GenBank/DDBJ databases">
        <authorList>
            <person name="Yim A.K.Y."/>
            <person name="Chan T.F."/>
            <person name="Ji K.M."/>
            <person name="Liu X.Y."/>
            <person name="Zhou J.W."/>
            <person name="Li R.Q."/>
            <person name="Yang K.Y."/>
            <person name="Li J."/>
            <person name="Li M."/>
            <person name="Law P.T.W."/>
            <person name="Wu Y.L."/>
            <person name="Cai Z.L."/>
            <person name="Qin H."/>
            <person name="Bao Y."/>
            <person name="Leung R.K.K."/>
            <person name="Ng P.K.S."/>
            <person name="Zou J."/>
            <person name="Zhong X.J."/>
            <person name="Ran P.X."/>
            <person name="Zhong N.S."/>
            <person name="Liu Z.G."/>
            <person name="Tsui S.K.W."/>
        </authorList>
    </citation>
    <scope>NUCLEOTIDE SEQUENCE</scope>
    <source>
        <strain evidence="2">Derf</strain>
        <tissue evidence="2">Whole organism</tissue>
    </source>
</reference>
<name>A0A922HRM0_DERFA</name>
<organism evidence="2 3">
    <name type="scientific">Dermatophagoides farinae</name>
    <name type="common">American house dust mite</name>
    <dbReference type="NCBI Taxonomy" id="6954"/>
    <lineage>
        <taxon>Eukaryota</taxon>
        <taxon>Metazoa</taxon>
        <taxon>Ecdysozoa</taxon>
        <taxon>Arthropoda</taxon>
        <taxon>Chelicerata</taxon>
        <taxon>Arachnida</taxon>
        <taxon>Acari</taxon>
        <taxon>Acariformes</taxon>
        <taxon>Sarcoptiformes</taxon>
        <taxon>Astigmata</taxon>
        <taxon>Psoroptidia</taxon>
        <taxon>Analgoidea</taxon>
        <taxon>Pyroglyphidae</taxon>
        <taxon>Dermatophagoidinae</taxon>
        <taxon>Dermatophagoides</taxon>
    </lineage>
</organism>
<keyword evidence="1" id="KW-1133">Transmembrane helix</keyword>
<evidence type="ECO:0000256" key="1">
    <source>
        <dbReference type="SAM" id="Phobius"/>
    </source>
</evidence>
<dbReference type="Proteomes" id="UP000790347">
    <property type="component" value="Unassembled WGS sequence"/>
</dbReference>
<dbReference type="EMBL" id="ASGP02000005">
    <property type="protein sequence ID" value="KAH9506011.1"/>
    <property type="molecule type" value="Genomic_DNA"/>
</dbReference>
<feature type="transmembrane region" description="Helical" evidence="1">
    <location>
        <begin position="20"/>
        <end position="39"/>
    </location>
</feature>
<proteinExistence type="predicted"/>
<keyword evidence="1" id="KW-0812">Transmembrane</keyword>
<comment type="caution">
    <text evidence="2">The sequence shown here is derived from an EMBL/GenBank/DDBJ whole genome shotgun (WGS) entry which is preliminary data.</text>
</comment>
<keyword evidence="3" id="KW-1185">Reference proteome</keyword>
<evidence type="ECO:0000313" key="3">
    <source>
        <dbReference type="Proteomes" id="UP000790347"/>
    </source>
</evidence>
<reference evidence="2" key="2">
    <citation type="journal article" date="2022" name="Res Sq">
        <title>Comparative Genomics Reveals Insights into the Divergent Evolution of Astigmatic Mites and Household Pest Adaptations.</title>
        <authorList>
            <person name="Xiong Q."/>
            <person name="Wan A.T.-Y."/>
            <person name="Liu X.-Y."/>
            <person name="Fung C.S.-H."/>
            <person name="Xiao X."/>
            <person name="Malainual N."/>
            <person name="Hou J."/>
            <person name="Wang L."/>
            <person name="Wang M."/>
            <person name="Yang K."/>
            <person name="Cui Y."/>
            <person name="Leung E."/>
            <person name="Nong W."/>
            <person name="Shin S.-K."/>
            <person name="Au S."/>
            <person name="Jeong K.Y."/>
            <person name="Chew F.T."/>
            <person name="Hui J."/>
            <person name="Leung T.F."/>
            <person name="Tungtrongchitr A."/>
            <person name="Zhong N."/>
            <person name="Liu Z."/>
            <person name="Tsui S."/>
        </authorList>
    </citation>
    <scope>NUCLEOTIDE SEQUENCE</scope>
    <source>
        <strain evidence="2">Derf</strain>
        <tissue evidence="2">Whole organism</tissue>
    </source>
</reference>
<evidence type="ECO:0000313" key="2">
    <source>
        <dbReference type="EMBL" id="KAH9506011.1"/>
    </source>
</evidence>